<evidence type="ECO:0000256" key="1">
    <source>
        <dbReference type="SAM" id="SignalP"/>
    </source>
</evidence>
<evidence type="ECO:0000313" key="3">
    <source>
        <dbReference type="Proteomes" id="UP000486602"/>
    </source>
</evidence>
<protein>
    <submittedName>
        <fullName evidence="2">Uncharacterized protein</fullName>
    </submittedName>
</protein>
<feature type="signal peptide" evidence="1">
    <location>
        <begin position="1"/>
        <end position="19"/>
    </location>
</feature>
<evidence type="ECO:0000313" key="2">
    <source>
        <dbReference type="EMBL" id="NEN23759.1"/>
    </source>
</evidence>
<feature type="chain" id="PRO_5029524536" evidence="1">
    <location>
        <begin position="20"/>
        <end position="283"/>
    </location>
</feature>
<organism evidence="2 3">
    <name type="scientific">Cryomorpha ignava</name>
    <dbReference type="NCBI Taxonomy" id="101383"/>
    <lineage>
        <taxon>Bacteria</taxon>
        <taxon>Pseudomonadati</taxon>
        <taxon>Bacteroidota</taxon>
        <taxon>Flavobacteriia</taxon>
        <taxon>Flavobacteriales</taxon>
        <taxon>Cryomorphaceae</taxon>
        <taxon>Cryomorpha</taxon>
    </lineage>
</organism>
<keyword evidence="1" id="KW-0732">Signal</keyword>
<keyword evidence="3" id="KW-1185">Reference proteome</keyword>
<accession>A0A7K3WQ21</accession>
<dbReference type="Proteomes" id="UP000486602">
    <property type="component" value="Unassembled WGS sequence"/>
</dbReference>
<dbReference type="RefSeq" id="WP_163285155.1">
    <property type="nucleotide sequence ID" value="NZ_JAAGVY010000015.1"/>
</dbReference>
<gene>
    <name evidence="2" type="ORF">G3O08_09625</name>
</gene>
<comment type="caution">
    <text evidence="2">The sequence shown here is derived from an EMBL/GenBank/DDBJ whole genome shotgun (WGS) entry which is preliminary data.</text>
</comment>
<dbReference type="AlphaFoldDB" id="A0A7K3WQ21"/>
<sequence>MKLNYKHIAFALFTMLAFANTGFGQGIYFEPSPTDVTAPARLFVDVSSAECSCPELQDVNPEDNPLYIWTWNPNEDRADVNGLNVKNGEWGNSNDNLKMQQDPNNPSLWYFDFAGASLVAFYQQPAAVFYASGIMFLVKEKNGAPAGLPEQKSGDLSIIPEPIGCFEKVCPFPTIFFQDDYFVITYDNKQEIVPSLQNIAPDDCKIWYKYSVNGGSLQTLREPTDKFLMDYDGDGVFSKSMIPKEYFGLQEGDELTRIDVFITKGNINAPPFTAAISLFPGCE</sequence>
<reference evidence="2 3" key="1">
    <citation type="submission" date="2020-02" db="EMBL/GenBank/DDBJ databases">
        <title>Out from the shadows clarifying the taxonomy of the family Cryomorphaceae and related taxa by utilizing the GTDB taxonomic framework.</title>
        <authorList>
            <person name="Bowman J.P."/>
        </authorList>
    </citation>
    <scope>NUCLEOTIDE SEQUENCE [LARGE SCALE GENOMIC DNA]</scope>
    <source>
        <strain evidence="2 3">QSSC 1-22</strain>
    </source>
</reference>
<dbReference type="EMBL" id="JAAGVY010000015">
    <property type="protein sequence ID" value="NEN23759.1"/>
    <property type="molecule type" value="Genomic_DNA"/>
</dbReference>
<name>A0A7K3WQ21_9FLAO</name>
<proteinExistence type="predicted"/>